<dbReference type="STRING" id="1302659.I858_013505"/>
<dbReference type="AlphaFoldDB" id="A0A1B1S4A1"/>
<name>A0A1B1S4A1_9BACL</name>
<dbReference type="PANTHER" id="PTHR42879">
    <property type="entry name" value="3-OXOACYL-(ACYL-CARRIER-PROTEIN) REDUCTASE"/>
    <property type="match status" value="1"/>
</dbReference>
<dbReference type="InterPro" id="IPR050259">
    <property type="entry name" value="SDR"/>
</dbReference>
<dbReference type="PANTHER" id="PTHR42879:SF2">
    <property type="entry name" value="3-OXOACYL-[ACYL-CARRIER-PROTEIN] REDUCTASE FABG"/>
    <property type="match status" value="1"/>
</dbReference>
<dbReference type="PRINTS" id="PR00081">
    <property type="entry name" value="GDHRDH"/>
</dbReference>
<dbReference type="EMBL" id="CP016540">
    <property type="protein sequence ID" value="ANU28004.1"/>
    <property type="molecule type" value="Genomic_DNA"/>
</dbReference>
<dbReference type="Pfam" id="PF13561">
    <property type="entry name" value="adh_short_C2"/>
    <property type="match status" value="1"/>
</dbReference>
<gene>
    <name evidence="2" type="ORF">I858_013505</name>
</gene>
<dbReference type="CDD" id="cd05233">
    <property type="entry name" value="SDR_c"/>
    <property type="match status" value="1"/>
</dbReference>
<protein>
    <submittedName>
        <fullName evidence="2">3-ketoacyl-ACP synthase</fullName>
    </submittedName>
</protein>
<keyword evidence="3" id="KW-1185">Reference proteome</keyword>
<proteinExistence type="inferred from homology"/>
<reference evidence="2" key="1">
    <citation type="submission" date="2016-10" db="EMBL/GenBank/DDBJ databases">
        <authorList>
            <person name="See-Too W.S."/>
        </authorList>
    </citation>
    <scope>NUCLEOTIDE SEQUENCE</scope>
    <source>
        <strain evidence="2">L10.15</strain>
    </source>
</reference>
<organism evidence="2 3">
    <name type="scientific">Planococcus versutus</name>
    <dbReference type="NCBI Taxonomy" id="1302659"/>
    <lineage>
        <taxon>Bacteria</taxon>
        <taxon>Bacillati</taxon>
        <taxon>Bacillota</taxon>
        <taxon>Bacilli</taxon>
        <taxon>Bacillales</taxon>
        <taxon>Caryophanaceae</taxon>
        <taxon>Planococcus</taxon>
    </lineage>
</organism>
<evidence type="ECO:0000256" key="1">
    <source>
        <dbReference type="ARBA" id="ARBA00006484"/>
    </source>
</evidence>
<dbReference type="InterPro" id="IPR036291">
    <property type="entry name" value="NAD(P)-bd_dom_sf"/>
</dbReference>
<evidence type="ECO:0000313" key="3">
    <source>
        <dbReference type="Proteomes" id="UP000053354"/>
    </source>
</evidence>
<sequence length="239" mass="26175">MKRFAVLLGASGEIGESIARQMAESGWSLYLHWNTNSTAILAQQLSMSYPAQEFIAVQANFMDDLSADQLVSNVYDASCIVIASGHSLLKMLIDTSDQEIESLWSVHVKNPISAIQSISRFFYRYEKSYIVFVSSIWGEIGASMETVYSAVKGAQLAFVKAYAKEMAPSGTRVNAISPGFIQTKMNASLSEDELQKIKEDIPLGFGTPQDIANAVDFLTGGKADYITGQTIRINGGWLM</sequence>
<dbReference type="RefSeq" id="WP_049693247.1">
    <property type="nucleotide sequence ID" value="NZ_CP016540.2"/>
</dbReference>
<dbReference type="InterPro" id="IPR002347">
    <property type="entry name" value="SDR_fam"/>
</dbReference>
<dbReference type="Proteomes" id="UP000053354">
    <property type="component" value="Chromosome"/>
</dbReference>
<dbReference type="NCBIfam" id="NF047420">
    <property type="entry name" value="EF_P_mod_YmfI"/>
    <property type="match status" value="1"/>
</dbReference>
<dbReference type="Gene3D" id="3.40.50.720">
    <property type="entry name" value="NAD(P)-binding Rossmann-like Domain"/>
    <property type="match status" value="1"/>
</dbReference>
<dbReference type="KEGG" id="pll:I858_013505"/>
<comment type="similarity">
    <text evidence="1">Belongs to the short-chain dehydrogenases/reductases (SDR) family.</text>
</comment>
<dbReference type="OrthoDB" id="9803333at2"/>
<evidence type="ECO:0000313" key="2">
    <source>
        <dbReference type="EMBL" id="ANU28004.1"/>
    </source>
</evidence>
<dbReference type="SUPFAM" id="SSF51735">
    <property type="entry name" value="NAD(P)-binding Rossmann-fold domains"/>
    <property type="match status" value="1"/>
</dbReference>
<accession>A0A1B1S4A1</accession>